<proteinExistence type="inferred from homology"/>
<dbReference type="InterPro" id="IPR029751">
    <property type="entry name" value="Ribosomal_L25_dom"/>
</dbReference>
<dbReference type="InterPro" id="IPR020930">
    <property type="entry name" value="Ribosomal_uL5_bac-type"/>
</dbReference>
<dbReference type="InterPro" id="IPR020056">
    <property type="entry name" value="Rbsml_bL25/Gln-tRNA_synth_N"/>
</dbReference>
<keyword evidence="4 5" id="KW-0687">Ribonucleoprotein</keyword>
<dbReference type="AlphaFoldDB" id="A0A2H0W4M2"/>
<evidence type="ECO:0000256" key="1">
    <source>
        <dbReference type="ARBA" id="ARBA00022730"/>
    </source>
</evidence>
<evidence type="ECO:0000256" key="5">
    <source>
        <dbReference type="HAMAP-Rule" id="MF_01334"/>
    </source>
</evidence>
<dbReference type="PANTHER" id="PTHR33284">
    <property type="entry name" value="RIBOSOMAL PROTEIN L25/GLN-TRNA SYNTHETASE, ANTI-CODON-BINDING DOMAIN-CONTAINING PROTEIN"/>
    <property type="match status" value="1"/>
</dbReference>
<dbReference type="EMBL" id="PEZZ01000002">
    <property type="protein sequence ID" value="PIS05580.1"/>
    <property type="molecule type" value="Genomic_DNA"/>
</dbReference>
<comment type="function">
    <text evidence="5">This is one of the proteins that binds to the 5S RNA in the ribosome where it forms part of the central protuberance.</text>
</comment>
<keyword evidence="2 5" id="KW-0694">RNA-binding</keyword>
<dbReference type="NCBIfam" id="TIGR00731">
    <property type="entry name" value="bL25_bact_ctc"/>
    <property type="match status" value="1"/>
</dbReference>
<comment type="subunit">
    <text evidence="5">Part of the 50S ribosomal subunit; part of the 5S rRNA/L5/L18/L25 subcomplex. Contacts the 5S rRNA. Binds to the 5S rRNA independently of L5 and L18.</text>
</comment>
<dbReference type="SUPFAM" id="SSF50715">
    <property type="entry name" value="Ribosomal protein L25-like"/>
    <property type="match status" value="1"/>
</dbReference>
<dbReference type="Gene3D" id="2.170.120.20">
    <property type="entry name" value="Ribosomal protein L25, beta domain"/>
    <property type="match status" value="1"/>
</dbReference>
<dbReference type="GO" id="GO:0006412">
    <property type="term" value="P:translation"/>
    <property type="evidence" value="ECO:0007669"/>
    <property type="project" value="UniProtKB-UniRule"/>
</dbReference>
<comment type="caution">
    <text evidence="9">The sequence shown here is derived from an EMBL/GenBank/DDBJ whole genome shotgun (WGS) entry which is preliminary data.</text>
</comment>
<organism evidence="9 10">
    <name type="scientific">Candidatus Buchananbacteria bacterium CG10_big_fil_rev_8_21_14_0_10_42_9</name>
    <dbReference type="NCBI Taxonomy" id="1974526"/>
    <lineage>
        <taxon>Bacteria</taxon>
        <taxon>Candidatus Buchananiibacteriota</taxon>
    </lineage>
</organism>
<feature type="compositionally biased region" description="Acidic residues" evidence="6">
    <location>
        <begin position="198"/>
        <end position="208"/>
    </location>
</feature>
<feature type="domain" description="Large ribosomal subunit protein bL25 beta" evidence="8">
    <location>
        <begin position="101"/>
        <end position="185"/>
    </location>
</feature>
<evidence type="ECO:0000313" key="9">
    <source>
        <dbReference type="EMBL" id="PIS05580.1"/>
    </source>
</evidence>
<dbReference type="Gene3D" id="2.40.240.10">
    <property type="entry name" value="Ribosomal Protein L25, Chain P"/>
    <property type="match status" value="1"/>
</dbReference>
<dbReference type="InterPro" id="IPR001021">
    <property type="entry name" value="Ribosomal_bL25_long"/>
</dbReference>
<dbReference type="CDD" id="cd00495">
    <property type="entry name" value="Ribosomal_L25_TL5_CTC"/>
    <property type="match status" value="1"/>
</dbReference>
<feature type="region of interest" description="Disordered" evidence="6">
    <location>
        <begin position="192"/>
        <end position="235"/>
    </location>
</feature>
<dbReference type="GO" id="GO:0022625">
    <property type="term" value="C:cytosolic large ribosomal subunit"/>
    <property type="evidence" value="ECO:0007669"/>
    <property type="project" value="TreeGrafter"/>
</dbReference>
<dbReference type="GO" id="GO:0008097">
    <property type="term" value="F:5S rRNA binding"/>
    <property type="evidence" value="ECO:0007669"/>
    <property type="project" value="InterPro"/>
</dbReference>
<evidence type="ECO:0000256" key="6">
    <source>
        <dbReference type="SAM" id="MobiDB-lite"/>
    </source>
</evidence>
<evidence type="ECO:0000256" key="3">
    <source>
        <dbReference type="ARBA" id="ARBA00022980"/>
    </source>
</evidence>
<evidence type="ECO:0000256" key="4">
    <source>
        <dbReference type="ARBA" id="ARBA00023274"/>
    </source>
</evidence>
<evidence type="ECO:0000259" key="7">
    <source>
        <dbReference type="Pfam" id="PF01386"/>
    </source>
</evidence>
<keyword evidence="3 5" id="KW-0689">Ribosomal protein</keyword>
<dbReference type="InterPro" id="IPR037121">
    <property type="entry name" value="Ribosomal_bL25_C"/>
</dbReference>
<accession>A0A2H0W4M2</accession>
<gene>
    <name evidence="5" type="primary">rplY</name>
    <name evidence="5" type="synonym">ctc</name>
    <name evidence="9" type="ORF">COT81_00255</name>
</gene>
<evidence type="ECO:0000313" key="10">
    <source>
        <dbReference type="Proteomes" id="UP000230935"/>
    </source>
</evidence>
<dbReference type="Pfam" id="PF01386">
    <property type="entry name" value="Ribosomal_L25p"/>
    <property type="match status" value="1"/>
</dbReference>
<dbReference type="Pfam" id="PF14693">
    <property type="entry name" value="Ribosomal_TL5_C"/>
    <property type="match status" value="1"/>
</dbReference>
<reference evidence="10" key="1">
    <citation type="submission" date="2017-09" db="EMBL/GenBank/DDBJ databases">
        <title>Depth-based differentiation of microbial function through sediment-hosted aquifers and enrichment of novel symbionts in the deep terrestrial subsurface.</title>
        <authorList>
            <person name="Probst A.J."/>
            <person name="Ladd B."/>
            <person name="Jarett J.K."/>
            <person name="Geller-Mcgrath D.E."/>
            <person name="Sieber C.M.K."/>
            <person name="Emerson J.B."/>
            <person name="Anantharaman K."/>
            <person name="Thomas B.C."/>
            <person name="Malmstrom R."/>
            <person name="Stieglmeier M."/>
            <person name="Klingl A."/>
            <person name="Woyke T."/>
            <person name="Ryan C.M."/>
            <person name="Banfield J.F."/>
        </authorList>
    </citation>
    <scope>NUCLEOTIDE SEQUENCE [LARGE SCALE GENOMIC DNA]</scope>
</reference>
<feature type="compositionally biased region" description="Basic and acidic residues" evidence="6">
    <location>
        <begin position="209"/>
        <end position="235"/>
    </location>
</feature>
<name>A0A2H0W4M2_9BACT</name>
<dbReference type="Proteomes" id="UP000230935">
    <property type="component" value="Unassembled WGS sequence"/>
</dbReference>
<dbReference type="PANTHER" id="PTHR33284:SF1">
    <property type="entry name" value="RIBOSOMAL PROTEIN L25_GLN-TRNA SYNTHETASE, ANTI-CODON-BINDING DOMAIN-CONTAINING PROTEIN"/>
    <property type="match status" value="1"/>
</dbReference>
<protein>
    <recommendedName>
        <fullName evidence="5">Large ribosomal subunit protein bL25</fullName>
    </recommendedName>
    <alternativeName>
        <fullName evidence="5">General stress protein CTC</fullName>
    </alternativeName>
</protein>
<dbReference type="GO" id="GO:0003735">
    <property type="term" value="F:structural constituent of ribosome"/>
    <property type="evidence" value="ECO:0007669"/>
    <property type="project" value="InterPro"/>
</dbReference>
<evidence type="ECO:0000259" key="8">
    <source>
        <dbReference type="Pfam" id="PF14693"/>
    </source>
</evidence>
<dbReference type="InterPro" id="IPR011035">
    <property type="entry name" value="Ribosomal_bL25/Gln-tRNA_synth"/>
</dbReference>
<dbReference type="HAMAP" id="MF_01334">
    <property type="entry name" value="Ribosomal_bL25_CTC"/>
    <property type="match status" value="1"/>
</dbReference>
<evidence type="ECO:0000256" key="2">
    <source>
        <dbReference type="ARBA" id="ARBA00022884"/>
    </source>
</evidence>
<keyword evidence="1 5" id="KW-0699">rRNA-binding</keyword>
<comment type="similarity">
    <text evidence="5">Belongs to the bacterial ribosomal protein bL25 family. CTC subfamily.</text>
</comment>
<sequence length="235" mass="25297">MEKLSIKAEPREVTGKQNKNIRNQGKIPVVLYGHKVDNQNLIVDRSAFHKVYADAGASTLIDLIVDAEEPLNVLIHDVQFDPVTEEVVHADLYKVNMNEEVVAEVPIVLTGEAPAVKALGGILETILTEVSIKCLPGDLIHEIKVDVSGLKELNDSIRVKDLPVPGTVKIQADPEDSVTIVTEPKVEKVEAPVVAVGEEGEVAEGEAAEGEKKDETGEGETKSEAKDKGEGGKNE</sequence>
<dbReference type="InterPro" id="IPR020057">
    <property type="entry name" value="Ribosomal_bL25_b-dom"/>
</dbReference>
<feature type="domain" description="Large ribosomal subunit protein bL25 L25" evidence="7">
    <location>
        <begin position="6"/>
        <end position="92"/>
    </location>
</feature>